<proteinExistence type="inferred from homology"/>
<dbReference type="PANTHER" id="PTHR46044:SF1">
    <property type="entry name" value="CN HYDROLASE DOMAIN-CONTAINING PROTEIN"/>
    <property type="match status" value="1"/>
</dbReference>
<dbReference type="Pfam" id="PF00795">
    <property type="entry name" value="CN_hydrolase"/>
    <property type="match status" value="1"/>
</dbReference>
<organism evidence="4 5">
    <name type="scientific">Neodothiora populina</name>
    <dbReference type="NCBI Taxonomy" id="2781224"/>
    <lineage>
        <taxon>Eukaryota</taxon>
        <taxon>Fungi</taxon>
        <taxon>Dikarya</taxon>
        <taxon>Ascomycota</taxon>
        <taxon>Pezizomycotina</taxon>
        <taxon>Dothideomycetes</taxon>
        <taxon>Dothideomycetidae</taxon>
        <taxon>Dothideales</taxon>
        <taxon>Dothioraceae</taxon>
        <taxon>Neodothiora</taxon>
    </lineage>
</organism>
<dbReference type="GeneID" id="95973941"/>
<keyword evidence="5" id="KW-1185">Reference proteome</keyword>
<dbReference type="PANTHER" id="PTHR46044">
    <property type="entry name" value="NITRILASE"/>
    <property type="match status" value="1"/>
</dbReference>
<dbReference type="InterPro" id="IPR036526">
    <property type="entry name" value="C-N_Hydrolase_sf"/>
</dbReference>
<gene>
    <name evidence="4" type="ORF">AAFC00_000238</name>
</gene>
<dbReference type="Proteomes" id="UP001562354">
    <property type="component" value="Unassembled WGS sequence"/>
</dbReference>
<name>A0ABR3P2D6_9PEZI</name>
<dbReference type="PROSITE" id="PS50263">
    <property type="entry name" value="CN_HYDROLASE"/>
    <property type="match status" value="1"/>
</dbReference>
<dbReference type="CDD" id="cd07564">
    <property type="entry name" value="nitrilases_CHs"/>
    <property type="match status" value="1"/>
</dbReference>
<reference evidence="4 5" key="1">
    <citation type="submission" date="2024-07" db="EMBL/GenBank/DDBJ databases">
        <title>Draft sequence of the Neodothiora populina.</title>
        <authorList>
            <person name="Drown D.D."/>
            <person name="Schuette U.S."/>
            <person name="Buechlein A.B."/>
            <person name="Rusch D.R."/>
            <person name="Winton L.W."/>
            <person name="Adams G.A."/>
        </authorList>
    </citation>
    <scope>NUCLEOTIDE SEQUENCE [LARGE SCALE GENOMIC DNA]</scope>
    <source>
        <strain evidence="4 5">CPC 39397</strain>
    </source>
</reference>
<evidence type="ECO:0000256" key="1">
    <source>
        <dbReference type="ARBA" id="ARBA00008129"/>
    </source>
</evidence>
<dbReference type="InterPro" id="IPR003010">
    <property type="entry name" value="C-N_Hydrolase"/>
</dbReference>
<evidence type="ECO:0000313" key="5">
    <source>
        <dbReference type="Proteomes" id="UP001562354"/>
    </source>
</evidence>
<evidence type="ECO:0000256" key="2">
    <source>
        <dbReference type="PROSITE-ProRule" id="PRU10139"/>
    </source>
</evidence>
<accession>A0ABR3P2D6</accession>
<dbReference type="EMBL" id="JBFMKM010000018">
    <property type="protein sequence ID" value="KAL1296775.1"/>
    <property type="molecule type" value="Genomic_DNA"/>
</dbReference>
<dbReference type="PROSITE" id="PS00920">
    <property type="entry name" value="NITRIL_CHT_1"/>
    <property type="match status" value="1"/>
</dbReference>
<dbReference type="InterPro" id="IPR000132">
    <property type="entry name" value="Nitrilase/CN_hydratase_CS"/>
</dbReference>
<sequence length="343" mass="37272">MALNKDAGIVRLAVSQSHTRDTLETTLADLAFTTQKAAAQGVDLILFPEAYLGGYPRGCDFGAKVGSRTDIGREQFLNYFQSAVDLGDTPTGAGDEWIERRLPVAKGKNYRGDGTREYLEELARETGVFIVTGLVERSGGSLYCAVVYVCPKLGCLGKRRKVMPTGSERLVWAQGSPSTLKAVTTEIKGVRICLAAAICWENYMPLLRYSLYSQDVNLYLAPTADARDTWESLMKTVAQEGRCFVLSANMCVRRMNLPGWIGLQGNSSEDDSYACTGGSCIIGPLGQTLAGPMWEVEEGGLLVVNADFRDCLRGKMDLDAAGSYSRNDAFRLTVEGLDLNPPA</sequence>
<feature type="active site" description="Proton acceptor" evidence="2">
    <location>
        <position position="49"/>
    </location>
</feature>
<dbReference type="SUPFAM" id="SSF56317">
    <property type="entry name" value="Carbon-nitrogen hydrolase"/>
    <property type="match status" value="1"/>
</dbReference>
<dbReference type="RefSeq" id="XP_069196457.1">
    <property type="nucleotide sequence ID" value="XM_069341768.1"/>
</dbReference>
<feature type="domain" description="CN hydrolase" evidence="3">
    <location>
        <begin position="10"/>
        <end position="308"/>
    </location>
</feature>
<protein>
    <recommendedName>
        <fullName evidence="3">CN hydrolase domain-containing protein</fullName>
    </recommendedName>
</protein>
<evidence type="ECO:0000313" key="4">
    <source>
        <dbReference type="EMBL" id="KAL1296775.1"/>
    </source>
</evidence>
<comment type="similarity">
    <text evidence="1">Belongs to the carbon-nitrogen hydrolase superfamily. Nitrilase family.</text>
</comment>
<comment type="caution">
    <text evidence="4">The sequence shown here is derived from an EMBL/GenBank/DDBJ whole genome shotgun (WGS) entry which is preliminary data.</text>
</comment>
<dbReference type="InterPro" id="IPR044149">
    <property type="entry name" value="Nitrilases_CHs"/>
</dbReference>
<evidence type="ECO:0000259" key="3">
    <source>
        <dbReference type="PROSITE" id="PS50263"/>
    </source>
</evidence>
<dbReference type="Gene3D" id="3.60.110.10">
    <property type="entry name" value="Carbon-nitrogen hydrolase"/>
    <property type="match status" value="1"/>
</dbReference>